<organism evidence="1 2">
    <name type="scientific">Thermophilibacter immobilis</name>
    <dbReference type="NCBI Taxonomy" id="2779519"/>
    <lineage>
        <taxon>Bacteria</taxon>
        <taxon>Bacillati</taxon>
        <taxon>Actinomycetota</taxon>
        <taxon>Coriobacteriia</taxon>
        <taxon>Coriobacteriales</taxon>
        <taxon>Atopobiaceae</taxon>
        <taxon>Thermophilibacter</taxon>
    </lineage>
</organism>
<dbReference type="EMBL" id="CP063767">
    <property type="protein sequence ID" value="QOY60966.1"/>
    <property type="molecule type" value="Genomic_DNA"/>
</dbReference>
<protein>
    <recommendedName>
        <fullName evidence="3">Flavodoxin family protein</fullName>
    </recommendedName>
</protein>
<dbReference type="InterPro" id="IPR029039">
    <property type="entry name" value="Flavoprotein-like_sf"/>
</dbReference>
<name>A0A7S7M909_9ACTN</name>
<keyword evidence="2" id="KW-1185">Reference proteome</keyword>
<evidence type="ECO:0000313" key="1">
    <source>
        <dbReference type="EMBL" id="QOY60966.1"/>
    </source>
</evidence>
<dbReference type="KEGG" id="tio:INP52_01770"/>
<dbReference type="Gene3D" id="3.40.50.360">
    <property type="match status" value="1"/>
</dbReference>
<dbReference type="AlphaFoldDB" id="A0A7S7M909"/>
<accession>A0A7S7M909</accession>
<evidence type="ECO:0008006" key="3">
    <source>
        <dbReference type="Google" id="ProtNLM"/>
    </source>
</evidence>
<gene>
    <name evidence="1" type="ORF">INP52_01770</name>
</gene>
<proteinExistence type="predicted"/>
<dbReference type="SUPFAM" id="SSF52218">
    <property type="entry name" value="Flavoproteins"/>
    <property type="match status" value="2"/>
</dbReference>
<dbReference type="RefSeq" id="WP_194371871.1">
    <property type="nucleotide sequence ID" value="NZ_CP063767.1"/>
</dbReference>
<reference evidence="1 2" key="1">
    <citation type="submission" date="2020-10" db="EMBL/GenBank/DDBJ databases">
        <title>Olsenella immobilis sp.nov., isolated from the mud in a fermentation cellar used for the production of Chinese strong-flavoured liquor.</title>
        <authorList>
            <person name="Lu L."/>
        </authorList>
    </citation>
    <scope>NUCLEOTIDE SEQUENCE [LARGE SCALE GENOMIC DNA]</scope>
    <source>
        <strain evidence="1 2">LZLJ-2</strain>
    </source>
</reference>
<evidence type="ECO:0000313" key="2">
    <source>
        <dbReference type="Proteomes" id="UP000593735"/>
    </source>
</evidence>
<sequence length="392" mass="42774">MRTVICDLDRSARAGLGLDERCDVVIGREQIEASHACVGCFGCWTRTPGRCVLRDGLVELGPLLGATDELWVIAENSFGGYGGLVKRALERTLPYLHPNFRIAGGQMHHRLRYPRTFTEKIWLYGPTTARERSCFEHLSAANAVNQGAQLRGVWFPADPRACGLEERSDESAPEPEYFSTPLGVPRHVALLNASPRGEKSATHALLADFWEALGVYAGESAPAFVGEDSLSRADTLVLGYPLYVDAPPSGLIERLERWARERTLAPGTRVYAISNLGFYEADQILPSFTVLENFCRATGGTWCGGLAVGGGGMVLPTTRGPRMGRMRQSRSEAIDQLVFAALAGQRLDAALEARCPVPRLAYKLAAEAGWRKARVDLDARPAWQPESTSSEG</sequence>
<dbReference type="Proteomes" id="UP000593735">
    <property type="component" value="Chromosome"/>
</dbReference>